<dbReference type="AlphaFoldDB" id="A0A6G5QPC4"/>
<dbReference type="NCBIfam" id="NF041329">
    <property type="entry name" value="CmeU"/>
    <property type="match status" value="1"/>
</dbReference>
<gene>
    <name evidence="1" type="ORF">CRECT_1859</name>
</gene>
<reference evidence="1 2" key="1">
    <citation type="submission" date="2016-07" db="EMBL/GenBank/DDBJ databases">
        <title>Comparative genomics of the Campylobacter concisus group.</title>
        <authorList>
            <person name="Miller W.G."/>
            <person name="Yee E."/>
            <person name="Chapman M.H."/>
            <person name="Huynh S."/>
            <person name="Bono J.L."/>
            <person name="On S.L.W."/>
            <person name="StLeger J."/>
            <person name="Foster G."/>
            <person name="Parker C.T."/>
        </authorList>
    </citation>
    <scope>NUCLEOTIDE SEQUENCE [LARGE SCALE GENOMIC DNA]</scope>
    <source>
        <strain evidence="1 2">ATCC 33238</strain>
    </source>
</reference>
<organism evidence="1 2">
    <name type="scientific">Campylobacter rectus</name>
    <name type="common">Wolinella recta</name>
    <dbReference type="NCBI Taxonomy" id="203"/>
    <lineage>
        <taxon>Bacteria</taxon>
        <taxon>Pseudomonadati</taxon>
        <taxon>Campylobacterota</taxon>
        <taxon>Epsilonproteobacteria</taxon>
        <taxon>Campylobacterales</taxon>
        <taxon>Campylobacteraceae</taxon>
        <taxon>Campylobacter</taxon>
    </lineage>
</organism>
<sequence length="80" mass="9334">MQEKKEMVKNQIEEILKARDEFFAELDRQVPKVAGTDVFDFAAVKEADLKALYAKFYAYDYNTRKLLPSVYEAFGVKFNV</sequence>
<dbReference type="KEGG" id="crx:CRECT_1859"/>
<dbReference type="InterPro" id="IPR049887">
    <property type="entry name" value="CmeU-like"/>
</dbReference>
<name>A0A6G5QPC4_CAMRE</name>
<dbReference type="Proteomes" id="UP000502377">
    <property type="component" value="Chromosome"/>
</dbReference>
<evidence type="ECO:0000313" key="1">
    <source>
        <dbReference type="EMBL" id="QCD47479.1"/>
    </source>
</evidence>
<proteinExistence type="predicted"/>
<dbReference type="RefSeq" id="WP_004318293.1">
    <property type="nucleotide sequence ID" value="NZ_CAJPTG010000010.1"/>
</dbReference>
<evidence type="ECO:0000313" key="2">
    <source>
        <dbReference type="Proteomes" id="UP000502377"/>
    </source>
</evidence>
<accession>A0A6G5QPC4</accession>
<protein>
    <submittedName>
        <fullName evidence="1">Uncharacterized protein</fullName>
    </submittedName>
</protein>
<dbReference type="EMBL" id="CP012543">
    <property type="protein sequence ID" value="QCD47479.1"/>
    <property type="molecule type" value="Genomic_DNA"/>
</dbReference>